<protein>
    <submittedName>
        <fullName evidence="3">Uncharacterized protein</fullName>
    </submittedName>
</protein>
<keyword evidence="2" id="KW-0812">Transmembrane</keyword>
<evidence type="ECO:0000256" key="1">
    <source>
        <dbReference type="SAM" id="MobiDB-lite"/>
    </source>
</evidence>
<feature type="non-terminal residue" evidence="3">
    <location>
        <position position="1"/>
    </location>
</feature>
<feature type="region of interest" description="Disordered" evidence="1">
    <location>
        <begin position="49"/>
        <end position="71"/>
    </location>
</feature>
<organism evidence="3 4">
    <name type="scientific">Streblomastix strix</name>
    <dbReference type="NCBI Taxonomy" id="222440"/>
    <lineage>
        <taxon>Eukaryota</taxon>
        <taxon>Metamonada</taxon>
        <taxon>Preaxostyla</taxon>
        <taxon>Oxymonadida</taxon>
        <taxon>Streblomastigidae</taxon>
        <taxon>Streblomastix</taxon>
    </lineage>
</organism>
<evidence type="ECO:0000256" key="2">
    <source>
        <dbReference type="SAM" id="Phobius"/>
    </source>
</evidence>
<evidence type="ECO:0000313" key="3">
    <source>
        <dbReference type="EMBL" id="KAA6373132.1"/>
    </source>
</evidence>
<reference evidence="3 4" key="1">
    <citation type="submission" date="2019-03" db="EMBL/GenBank/DDBJ databases">
        <title>Single cell metagenomics reveals metabolic interactions within the superorganism composed of flagellate Streblomastix strix and complex community of Bacteroidetes bacteria on its surface.</title>
        <authorList>
            <person name="Treitli S.C."/>
            <person name="Kolisko M."/>
            <person name="Husnik F."/>
            <person name="Keeling P."/>
            <person name="Hampl V."/>
        </authorList>
    </citation>
    <scope>NUCLEOTIDE SEQUENCE [LARGE SCALE GENOMIC DNA]</scope>
    <source>
        <strain evidence="3">ST1C</strain>
    </source>
</reference>
<dbReference type="Proteomes" id="UP000324800">
    <property type="component" value="Unassembled WGS sequence"/>
</dbReference>
<gene>
    <name evidence="3" type="ORF">EZS28_031341</name>
</gene>
<comment type="caution">
    <text evidence="3">The sequence shown here is derived from an EMBL/GenBank/DDBJ whole genome shotgun (WGS) entry which is preliminary data.</text>
</comment>
<accession>A0A5J4USS0</accession>
<dbReference type="EMBL" id="SNRW01013005">
    <property type="protein sequence ID" value="KAA6373132.1"/>
    <property type="molecule type" value="Genomic_DNA"/>
</dbReference>
<feature type="transmembrane region" description="Helical" evidence="2">
    <location>
        <begin position="308"/>
        <end position="332"/>
    </location>
</feature>
<evidence type="ECO:0000313" key="4">
    <source>
        <dbReference type="Proteomes" id="UP000324800"/>
    </source>
</evidence>
<proteinExistence type="predicted"/>
<feature type="region of interest" description="Disordered" evidence="1">
    <location>
        <begin position="393"/>
        <end position="426"/>
    </location>
</feature>
<keyword evidence="2" id="KW-0472">Membrane</keyword>
<dbReference type="AlphaFoldDB" id="A0A5J4USS0"/>
<name>A0A5J4USS0_9EUKA</name>
<feature type="transmembrane region" description="Helical" evidence="2">
    <location>
        <begin position="91"/>
        <end position="114"/>
    </location>
</feature>
<feature type="compositionally biased region" description="Basic and acidic residues" evidence="1">
    <location>
        <begin position="407"/>
        <end position="418"/>
    </location>
</feature>
<sequence length="426" mass="48584">VLRAYGALLRDIYREDDTALMMFNEANAIEEELASGGGNYDEQQSYVSGISGQSKGNRRKGTKVVGHSQKSGLDGQSIEYKKKRRERRRTIVMACMLVNIVALVVNFVLVQVTFTDGATTVNVINKLTDMMVQSNELLLYSRFFFIYVRVESSLHDDITGVACLPTKDDVHTVLHDVSKTVDECLIFAYSHTRNSNEFTIWEYQNVPEVHILQQVDEKTYPDNTLEVFRRIQDEPDLWLSETNTISLVYSVSNIANEMQSPTFNIEKEMTWSWIYFLPLNVPLTEVEAVKQMYHTYNTNSEKSGIQSVIISVVIAAVAMIMPLILDVSQFVLTITKLKRERHKVFLKLCLTPKEKINRLRKRLEDVDKEAEIDENITVGSKTDTLEDIQELQNEAEADANNDGNGKQQDHSIQNEKEQIAPLQQEG</sequence>
<keyword evidence="2" id="KW-1133">Transmembrane helix</keyword>